<sequence length="366" mass="39136">MMKNALLLVLCGFIVLSASKPKDITFLVGSTDRADTAGIHFAALDPVTGKVTFRGFSRTGPVPGYLAFSPDKKGVFVVTGNNRVSSYKVANGSLTPVSSQSSNGQNPCHVSVTPSGKMAFLANYSDGSFSAYQVDRSLNLSPAVYTEQYKGSGANSQRQEKPHAHCAVVSRDGRSVFVSDLGTDKIMNYTIDAKAGQVAPNSAQPYFSVKAGAGPRHMVVHPNNKWLYILNELDATLTAASISKDGVLAGLDTYTTLPADYRTPGNTSAAIRLHPNGKFVYVSNRGYNAIHGFKIGPDGRLTKVAEVREGVAIPRDFNLDPSGRFLVVGNQEKHNLTVYSVDPVTGALAYKATSERVASPSCIEFF</sequence>
<keyword evidence="2" id="KW-0313">Glucose metabolism</keyword>
<dbReference type="Gene3D" id="2.130.10.10">
    <property type="entry name" value="YVTN repeat-like/Quinoprotein amine dehydrogenase"/>
    <property type="match status" value="1"/>
</dbReference>
<dbReference type="EMBL" id="BAABEY010000009">
    <property type="protein sequence ID" value="GAA4433806.1"/>
    <property type="molecule type" value="Genomic_DNA"/>
</dbReference>
<accession>A0ABP8LRM5</accession>
<evidence type="ECO:0000256" key="1">
    <source>
        <dbReference type="ARBA" id="ARBA00005564"/>
    </source>
</evidence>
<dbReference type="InterPro" id="IPR011048">
    <property type="entry name" value="Haem_d1_sf"/>
</dbReference>
<dbReference type="Proteomes" id="UP001501508">
    <property type="component" value="Unassembled WGS sequence"/>
</dbReference>
<dbReference type="PANTHER" id="PTHR30344:SF1">
    <property type="entry name" value="6-PHOSPHOGLUCONOLACTONASE"/>
    <property type="match status" value="1"/>
</dbReference>
<reference evidence="4" key="1">
    <citation type="journal article" date="2019" name="Int. J. Syst. Evol. Microbiol.">
        <title>The Global Catalogue of Microorganisms (GCM) 10K type strain sequencing project: providing services to taxonomists for standard genome sequencing and annotation.</title>
        <authorList>
            <consortium name="The Broad Institute Genomics Platform"/>
            <consortium name="The Broad Institute Genome Sequencing Center for Infectious Disease"/>
            <person name="Wu L."/>
            <person name="Ma J."/>
        </authorList>
    </citation>
    <scope>NUCLEOTIDE SEQUENCE [LARGE SCALE GENOMIC DNA]</scope>
    <source>
        <strain evidence="4">JCM 31920</strain>
    </source>
</reference>
<dbReference type="PANTHER" id="PTHR30344">
    <property type="entry name" value="6-PHOSPHOGLUCONOLACTONASE-RELATED"/>
    <property type="match status" value="1"/>
</dbReference>
<dbReference type="SUPFAM" id="SSF51004">
    <property type="entry name" value="C-terminal (heme d1) domain of cytochrome cd1-nitrite reductase"/>
    <property type="match status" value="1"/>
</dbReference>
<name>A0ABP8LRM5_9BACT</name>
<gene>
    <name evidence="3" type="ORF">GCM10023091_07840</name>
</gene>
<keyword evidence="2" id="KW-0119">Carbohydrate metabolism</keyword>
<evidence type="ECO:0000313" key="4">
    <source>
        <dbReference type="Proteomes" id="UP001501508"/>
    </source>
</evidence>
<keyword evidence="4" id="KW-1185">Reference proteome</keyword>
<proteinExistence type="inferred from homology"/>
<comment type="similarity">
    <text evidence="1">Belongs to the cycloisomerase 2 family.</text>
</comment>
<dbReference type="InterPro" id="IPR015943">
    <property type="entry name" value="WD40/YVTN_repeat-like_dom_sf"/>
</dbReference>
<evidence type="ECO:0000256" key="2">
    <source>
        <dbReference type="ARBA" id="ARBA00022526"/>
    </source>
</evidence>
<protein>
    <submittedName>
        <fullName evidence="3">Lactonase family protein</fullName>
    </submittedName>
</protein>
<dbReference type="RefSeq" id="WP_345026751.1">
    <property type="nucleotide sequence ID" value="NZ_BAABEY010000009.1"/>
</dbReference>
<dbReference type="InterPro" id="IPR050282">
    <property type="entry name" value="Cycloisomerase_2"/>
</dbReference>
<dbReference type="InterPro" id="IPR019405">
    <property type="entry name" value="Lactonase_7-beta_prop"/>
</dbReference>
<dbReference type="Pfam" id="PF10282">
    <property type="entry name" value="Lactonase"/>
    <property type="match status" value="1"/>
</dbReference>
<organism evidence="3 4">
    <name type="scientific">Ravibacter arvi</name>
    <dbReference type="NCBI Taxonomy" id="2051041"/>
    <lineage>
        <taxon>Bacteria</taxon>
        <taxon>Pseudomonadati</taxon>
        <taxon>Bacteroidota</taxon>
        <taxon>Cytophagia</taxon>
        <taxon>Cytophagales</taxon>
        <taxon>Spirosomataceae</taxon>
        <taxon>Ravibacter</taxon>
    </lineage>
</organism>
<comment type="caution">
    <text evidence="3">The sequence shown here is derived from an EMBL/GenBank/DDBJ whole genome shotgun (WGS) entry which is preliminary data.</text>
</comment>
<evidence type="ECO:0000313" key="3">
    <source>
        <dbReference type="EMBL" id="GAA4433806.1"/>
    </source>
</evidence>